<dbReference type="SUPFAM" id="SSF53182">
    <property type="entry name" value="Pyrrolidone carboxyl peptidase (pyroglutamate aminopeptidase)"/>
    <property type="match status" value="1"/>
</dbReference>
<evidence type="ECO:0000256" key="4">
    <source>
        <dbReference type="ARBA" id="ARBA00022801"/>
    </source>
</evidence>
<dbReference type="PANTHER" id="PTHR23402">
    <property type="entry name" value="PROTEASE FAMILY C15 PYROGLUTAMYL-PEPTIDASE I-RELATED"/>
    <property type="match status" value="1"/>
</dbReference>
<proteinExistence type="inferred from homology"/>
<dbReference type="EMBL" id="AP026800">
    <property type="protein sequence ID" value="BDR55210.1"/>
    <property type="molecule type" value="Genomic_DNA"/>
</dbReference>
<evidence type="ECO:0000256" key="5">
    <source>
        <dbReference type="ARBA" id="ARBA00022807"/>
    </source>
</evidence>
<keyword evidence="5" id="KW-0788">Thiol protease</keyword>
<keyword evidence="8" id="KW-1185">Reference proteome</keyword>
<dbReference type="Gene3D" id="3.40.630.20">
    <property type="entry name" value="Peptidase C15, pyroglutamyl peptidase I-like"/>
    <property type="match status" value="1"/>
</dbReference>
<evidence type="ECO:0000256" key="1">
    <source>
        <dbReference type="ARBA" id="ARBA00006641"/>
    </source>
</evidence>
<comment type="catalytic activity">
    <reaction evidence="6">
        <text>Release of an N-terminal pyroglutamyl group from a polypeptide, the second amino acid generally not being Pro.</text>
        <dbReference type="EC" id="3.4.19.3"/>
    </reaction>
</comment>
<gene>
    <name evidence="7" type="primary">pcp</name>
    <name evidence="7" type="ORF">KIMH_13210</name>
</gene>
<dbReference type="EC" id="3.4.19.3" evidence="6"/>
<dbReference type="PIRSF" id="PIRSF015592">
    <property type="entry name" value="Prld-crbxl_pptds"/>
    <property type="match status" value="1"/>
</dbReference>
<dbReference type="RefSeq" id="WP_317642715.1">
    <property type="nucleotide sequence ID" value="NZ_AP026800.1"/>
</dbReference>
<sequence length="234" mass="25344">MDQLKLIVSGYDRYEGVEVNPSLEVARALAEQGVPALSSQDAGEDPLEGLDLQIRAVTLPISFGKAWPILHEAIEDFQPNIVISTGLKRSARSIALERCAVNLKDANTESGAGQSHASSQRVPIAPEGPAAYWTRLPLRAILHAFAQDNIAATLSSDAGTYVCNAVFYSLLNWTRSHPEVLAGFVSLPPVVDTVPATERTQGLPVQQQVRAGQDVVREVVRYYRRPSSGDMLIA</sequence>
<dbReference type="InterPro" id="IPR016125">
    <property type="entry name" value="Peptidase_C15-like"/>
</dbReference>
<evidence type="ECO:0000256" key="3">
    <source>
        <dbReference type="ARBA" id="ARBA00022670"/>
    </source>
</evidence>
<dbReference type="InterPro" id="IPR033694">
    <property type="entry name" value="PGPEP1_Cys_AS"/>
</dbReference>
<reference evidence="7 8" key="1">
    <citation type="journal article" date="2023" name="Microbiol. Spectr.">
        <title>Symbiosis of Carpenter Bees with Uncharacterized Lactic Acid Bacteria Showing NAD Auxotrophy.</title>
        <authorList>
            <person name="Kawasaki S."/>
            <person name="Ozawa K."/>
            <person name="Mori T."/>
            <person name="Yamamoto A."/>
            <person name="Ito M."/>
            <person name="Ohkuma M."/>
            <person name="Sakamoto M."/>
            <person name="Matsutani M."/>
        </authorList>
    </citation>
    <scope>NUCLEOTIDE SEQUENCE [LARGE SCALE GENOMIC DNA]</scope>
    <source>
        <strain evidence="7 8">KimH</strain>
    </source>
</reference>
<dbReference type="InterPro" id="IPR000816">
    <property type="entry name" value="Peptidase_C15"/>
</dbReference>
<dbReference type="Pfam" id="PF01470">
    <property type="entry name" value="Peptidase_C15"/>
    <property type="match status" value="1"/>
</dbReference>
<dbReference type="PANTHER" id="PTHR23402:SF1">
    <property type="entry name" value="PYROGLUTAMYL-PEPTIDASE I"/>
    <property type="match status" value="1"/>
</dbReference>
<keyword evidence="4" id="KW-0378">Hydrolase</keyword>
<keyword evidence="3" id="KW-0645">Protease</keyword>
<dbReference type="CDD" id="cd00501">
    <property type="entry name" value="Peptidase_C15"/>
    <property type="match status" value="1"/>
</dbReference>
<name>A0ABM8BE56_9BIFI</name>
<evidence type="ECO:0000256" key="2">
    <source>
        <dbReference type="ARBA" id="ARBA00022490"/>
    </source>
</evidence>
<dbReference type="PROSITE" id="PS01334">
    <property type="entry name" value="PYRASE_CYS"/>
    <property type="match status" value="1"/>
</dbReference>
<dbReference type="InterPro" id="IPR036440">
    <property type="entry name" value="Peptidase_C15-like_sf"/>
</dbReference>
<feature type="active site" evidence="6">
    <location>
        <position position="163"/>
    </location>
</feature>
<evidence type="ECO:0000313" key="8">
    <source>
        <dbReference type="Proteomes" id="UP001321748"/>
    </source>
</evidence>
<keyword evidence="2" id="KW-0963">Cytoplasm</keyword>
<evidence type="ECO:0000256" key="6">
    <source>
        <dbReference type="PROSITE-ProRule" id="PRU10077"/>
    </source>
</evidence>
<protein>
    <recommendedName>
        <fullName evidence="6">Pyroglutamyl-peptidase I</fullName>
        <ecNumber evidence="6">3.4.19.3</ecNumber>
    </recommendedName>
</protein>
<comment type="similarity">
    <text evidence="1">Belongs to the peptidase C15 family.</text>
</comment>
<accession>A0ABM8BE56</accession>
<organism evidence="7 8">
    <name type="scientific">Bombiscardovia apis</name>
    <dbReference type="NCBI Taxonomy" id="2932182"/>
    <lineage>
        <taxon>Bacteria</taxon>
        <taxon>Bacillati</taxon>
        <taxon>Actinomycetota</taxon>
        <taxon>Actinomycetes</taxon>
        <taxon>Bifidobacteriales</taxon>
        <taxon>Bifidobacteriaceae</taxon>
        <taxon>Bombiscardovia</taxon>
    </lineage>
</organism>
<evidence type="ECO:0000313" key="7">
    <source>
        <dbReference type="EMBL" id="BDR55210.1"/>
    </source>
</evidence>
<dbReference type="Proteomes" id="UP001321748">
    <property type="component" value="Chromosome"/>
</dbReference>